<protein>
    <submittedName>
        <fullName evidence="1">Uncharacterized protein</fullName>
    </submittedName>
</protein>
<gene>
    <name evidence="1" type="ORF">S101395_01896</name>
</gene>
<evidence type="ECO:0000313" key="1">
    <source>
        <dbReference type="EMBL" id="ASB88404.1"/>
    </source>
</evidence>
<organism evidence="1 2">
    <name type="scientific">Bacillus sonorensis</name>
    <dbReference type="NCBI Taxonomy" id="119858"/>
    <lineage>
        <taxon>Bacteria</taxon>
        <taxon>Bacillati</taxon>
        <taxon>Bacillota</taxon>
        <taxon>Bacilli</taxon>
        <taxon>Bacillales</taxon>
        <taxon>Bacillaceae</taxon>
        <taxon>Bacillus</taxon>
    </lineage>
</organism>
<dbReference type="Proteomes" id="UP000196877">
    <property type="component" value="Chromosome"/>
</dbReference>
<name>A0ABM6LGK0_9BACI</name>
<dbReference type="RefSeq" id="WP_179115709.1">
    <property type="nucleotide sequence ID" value="NZ_LT745776.1"/>
</dbReference>
<sequence length="46" mass="5439">MPRFFLAIVLLNWNIGFEIHLVNGMRLVRLTFLPLTLFIRIGEPQK</sequence>
<dbReference type="EMBL" id="CP021920">
    <property type="protein sequence ID" value="ASB88404.1"/>
    <property type="molecule type" value="Genomic_DNA"/>
</dbReference>
<keyword evidence="2" id="KW-1185">Reference proteome</keyword>
<proteinExistence type="predicted"/>
<reference evidence="1 2" key="1">
    <citation type="submission" date="2017-06" db="EMBL/GenBank/DDBJ databases">
        <title>Genome sequence of Bacillus sonorensis strain SRCM101395.</title>
        <authorList>
            <person name="Cho S.H."/>
        </authorList>
    </citation>
    <scope>NUCLEOTIDE SEQUENCE [LARGE SCALE GENOMIC DNA]</scope>
    <source>
        <strain evidence="1 2">SRCM101395</strain>
    </source>
</reference>
<accession>A0ABM6LGK0</accession>
<evidence type="ECO:0000313" key="2">
    <source>
        <dbReference type="Proteomes" id="UP000196877"/>
    </source>
</evidence>